<proteinExistence type="predicted"/>
<keyword evidence="1" id="KW-0732">Signal</keyword>
<dbReference type="SUPFAM" id="SSF56935">
    <property type="entry name" value="Porins"/>
    <property type="match status" value="1"/>
</dbReference>
<dbReference type="InterPro" id="IPR023614">
    <property type="entry name" value="Porin_dom_sf"/>
</dbReference>
<sequence>MIRHKLICTVFLLFSASLNFCLRAQEVKKDSVSRGTANRILTFSGLLQTRYSLSLNRRVDVAGKNIDSGNCVTNSFSLRRVRLQANAKINAHFDASLLINFAEFNSSNVNNKVLENAFVRYTLNRHLHVIAGQYRPFFGIEDLIPADLIQSLDYSNQYNAFGSNGWQSFQLGMCIYGDLNKENKMPVRYYVGVHNGNNRNQQTDNDNNKHIYARIEISPFKRTTIGVNGGSGSTDNRNGYAWGGDFATDLSLSNRLSLKLSGEYKDGTNFSAFKSCGGIHPLDQFKMKGFYVLPTLKYRCMGKQVSSLQVSSRYEYFDENYKQPTNDTRQTITPMVAMEFADNFSALLQAGVYIDIYKTNIPLTTMYSHNTAIVQLQVRF</sequence>
<evidence type="ECO:0000313" key="3">
    <source>
        <dbReference type="Proteomes" id="UP001560573"/>
    </source>
</evidence>
<dbReference type="EMBL" id="JAULBC010000012">
    <property type="protein sequence ID" value="MEX6690981.1"/>
    <property type="molecule type" value="Genomic_DNA"/>
</dbReference>
<protein>
    <submittedName>
        <fullName evidence="2">Porin</fullName>
    </submittedName>
</protein>
<dbReference type="Pfam" id="PF07396">
    <property type="entry name" value="Porin_O_P"/>
    <property type="match status" value="1"/>
</dbReference>
<evidence type="ECO:0000313" key="2">
    <source>
        <dbReference type="EMBL" id="MEX6690981.1"/>
    </source>
</evidence>
<accession>A0ABV3ZM55</accession>
<evidence type="ECO:0000256" key="1">
    <source>
        <dbReference type="SAM" id="SignalP"/>
    </source>
</evidence>
<dbReference type="Gene3D" id="2.40.160.10">
    <property type="entry name" value="Porin"/>
    <property type="match status" value="1"/>
</dbReference>
<organism evidence="2 3">
    <name type="scientific">Danxiaibacter flavus</name>
    <dbReference type="NCBI Taxonomy" id="3049108"/>
    <lineage>
        <taxon>Bacteria</taxon>
        <taxon>Pseudomonadati</taxon>
        <taxon>Bacteroidota</taxon>
        <taxon>Chitinophagia</taxon>
        <taxon>Chitinophagales</taxon>
        <taxon>Chitinophagaceae</taxon>
        <taxon>Danxiaibacter</taxon>
    </lineage>
</organism>
<dbReference type="InterPro" id="IPR010870">
    <property type="entry name" value="Porin_O/P"/>
</dbReference>
<keyword evidence="3" id="KW-1185">Reference proteome</keyword>
<feature type="chain" id="PRO_5045217975" evidence="1">
    <location>
        <begin position="25"/>
        <end position="380"/>
    </location>
</feature>
<feature type="signal peptide" evidence="1">
    <location>
        <begin position="1"/>
        <end position="24"/>
    </location>
</feature>
<name>A0ABV3ZM55_9BACT</name>
<dbReference type="Proteomes" id="UP001560573">
    <property type="component" value="Unassembled WGS sequence"/>
</dbReference>
<comment type="caution">
    <text evidence="2">The sequence shown here is derived from an EMBL/GenBank/DDBJ whole genome shotgun (WGS) entry which is preliminary data.</text>
</comment>
<gene>
    <name evidence="2" type="ORF">QTN47_25960</name>
</gene>
<dbReference type="RefSeq" id="WP_369332397.1">
    <property type="nucleotide sequence ID" value="NZ_JAULBC010000012.1"/>
</dbReference>
<reference evidence="2 3" key="1">
    <citation type="submission" date="2023-07" db="EMBL/GenBank/DDBJ databases">
        <authorList>
            <person name="Lian W.-H."/>
        </authorList>
    </citation>
    <scope>NUCLEOTIDE SEQUENCE [LARGE SCALE GENOMIC DNA]</scope>
    <source>
        <strain evidence="2 3">SYSU DXS3180</strain>
    </source>
</reference>